<feature type="chain" id="PRO_5011236297" evidence="1">
    <location>
        <begin position="20"/>
        <end position="200"/>
    </location>
</feature>
<evidence type="ECO:0000313" key="4">
    <source>
        <dbReference type="Proteomes" id="UP000194800"/>
    </source>
</evidence>
<name>A0A242NIQ3_9GAMM</name>
<evidence type="ECO:0000256" key="1">
    <source>
        <dbReference type="SAM" id="SignalP"/>
    </source>
</evidence>
<reference evidence="4 5" key="1">
    <citation type="submission" date="2017-03" db="EMBL/GenBank/DDBJ databases">
        <title>Comparative genomics of honeybee gut symbionts reveal geographically distinct and subgroup specific antibiotic resistance.</title>
        <authorList>
            <person name="Ludvigsen J."/>
            <person name="Porcellato D."/>
            <person name="Labee-Lund T.M."/>
            <person name="Amdam G.V."/>
            <person name="Rudi K."/>
        </authorList>
    </citation>
    <scope>NUCLEOTIDE SEQUENCE [LARGE SCALE GENOMIC DNA]</scope>
    <source>
        <strain evidence="2 5">A-7-12</strain>
        <strain evidence="3 4">A-9-12</strain>
    </source>
</reference>
<evidence type="ECO:0000313" key="3">
    <source>
        <dbReference type="EMBL" id="OTQ08526.1"/>
    </source>
</evidence>
<feature type="signal peptide" evidence="1">
    <location>
        <begin position="1"/>
        <end position="19"/>
    </location>
</feature>
<accession>A0A242NIQ3</accession>
<proteinExistence type="predicted"/>
<sequence length="200" mass="22916">MKKLIFIVASFFITPYVLAETQYPDAPLGLKWGMTVTELESKAGAVLYPLPMDEHLTVYSLKSPPITLPGFTEYVVVVHKDLGAIKIIMDKEIKSDVYGTEGKKEYFKYKEALTNKYGKPKDSFEFVGKKLYEERDEFYQCLKYDGCGYYLSYFGDHLSLQLNGIERGKGNLSITYESELFAKYKADEENENKNKIKNGL</sequence>
<dbReference type="RefSeq" id="WP_086272572.1">
    <property type="nucleotide sequence ID" value="NZ_CAMLEZ010000010.1"/>
</dbReference>
<dbReference type="Proteomes" id="UP000194800">
    <property type="component" value="Unassembled WGS sequence"/>
</dbReference>
<gene>
    <name evidence="3" type="ORF">B6C91_12075</name>
    <name evidence="2" type="ORF">B6D08_05580</name>
</gene>
<evidence type="ECO:0000313" key="2">
    <source>
        <dbReference type="EMBL" id="OTQ00158.1"/>
    </source>
</evidence>
<dbReference type="EMBL" id="NART01000080">
    <property type="protein sequence ID" value="OTQ08526.1"/>
    <property type="molecule type" value="Genomic_DNA"/>
</dbReference>
<dbReference type="AlphaFoldDB" id="A0A242NIQ3"/>
<keyword evidence="4" id="KW-1185">Reference proteome</keyword>
<evidence type="ECO:0000313" key="5">
    <source>
        <dbReference type="Proteomes" id="UP000194977"/>
    </source>
</evidence>
<organism evidence="2 5">
    <name type="scientific">Gilliamella apicola</name>
    <dbReference type="NCBI Taxonomy" id="1196095"/>
    <lineage>
        <taxon>Bacteria</taxon>
        <taxon>Pseudomonadati</taxon>
        <taxon>Pseudomonadota</taxon>
        <taxon>Gammaproteobacteria</taxon>
        <taxon>Orbales</taxon>
        <taxon>Orbaceae</taxon>
        <taxon>Gilliamella</taxon>
    </lineage>
</organism>
<dbReference type="Proteomes" id="UP000194977">
    <property type="component" value="Unassembled WGS sequence"/>
</dbReference>
<dbReference type="EMBL" id="NARP01000011">
    <property type="protein sequence ID" value="OTQ00158.1"/>
    <property type="molecule type" value="Genomic_DNA"/>
</dbReference>
<keyword evidence="1" id="KW-0732">Signal</keyword>
<dbReference type="OrthoDB" id="7062105at2"/>
<comment type="caution">
    <text evidence="2">The sequence shown here is derived from an EMBL/GenBank/DDBJ whole genome shotgun (WGS) entry which is preliminary data.</text>
</comment>
<protein>
    <submittedName>
        <fullName evidence="2">Uncharacterized protein</fullName>
    </submittedName>
</protein>